<dbReference type="RefSeq" id="WP_147882802.1">
    <property type="nucleotide sequence ID" value="NZ_VOUQ01000034.1"/>
</dbReference>
<dbReference type="Pfam" id="PF05775">
    <property type="entry name" value="AfaD"/>
    <property type="match status" value="1"/>
</dbReference>
<sequence>MMPERRNGLLRGVVLSGMLWGAHSVAAEVPQLNLQLVQGVRAGLIADGTRLMRGRLAIQAPHDGFRVWMEAMTSGSQSNRYVLTGRQHSGHILHVRLEREGWQSDGPGGKGIALLTSEATAEFDMVADGDQQVAADSYGFDLLAATDIPVSDIKDRMP</sequence>
<dbReference type="EMBL" id="VOUQ01000034">
    <property type="protein sequence ID" value="TXE24302.1"/>
    <property type="molecule type" value="Genomic_DNA"/>
</dbReference>
<evidence type="ECO:0000313" key="3">
    <source>
        <dbReference type="Proteomes" id="UP000321126"/>
    </source>
</evidence>
<name>A0A5C7BPL1_SERMA</name>
<dbReference type="SUPFAM" id="SSF49401">
    <property type="entry name" value="Bacterial adhesins"/>
    <property type="match status" value="1"/>
</dbReference>
<evidence type="ECO:0000313" key="2">
    <source>
        <dbReference type="EMBL" id="TXE24302.1"/>
    </source>
</evidence>
<gene>
    <name evidence="2" type="ORF">FOT62_24835</name>
</gene>
<dbReference type="AlphaFoldDB" id="A0A5C7BPL1"/>
<dbReference type="InterPro" id="IPR008394">
    <property type="entry name" value="AfaD"/>
</dbReference>
<evidence type="ECO:0000256" key="1">
    <source>
        <dbReference type="ARBA" id="ARBA00022729"/>
    </source>
</evidence>
<dbReference type="Proteomes" id="UP000321126">
    <property type="component" value="Unassembled WGS sequence"/>
</dbReference>
<comment type="caution">
    <text evidence="2">The sequence shown here is derived from an EMBL/GenBank/DDBJ whole genome shotgun (WGS) entry which is preliminary data.</text>
</comment>
<organism evidence="2 3">
    <name type="scientific">Serratia marcescens</name>
    <dbReference type="NCBI Taxonomy" id="615"/>
    <lineage>
        <taxon>Bacteria</taxon>
        <taxon>Pseudomonadati</taxon>
        <taxon>Pseudomonadota</taxon>
        <taxon>Gammaproteobacteria</taxon>
        <taxon>Enterobacterales</taxon>
        <taxon>Yersiniaceae</taxon>
        <taxon>Serratia</taxon>
    </lineage>
</organism>
<keyword evidence="1" id="KW-0732">Signal</keyword>
<reference evidence="2 3" key="1">
    <citation type="submission" date="2019-07" db="EMBL/GenBank/DDBJ databases">
        <title>Serratia strains were isolated from fresh produce.</title>
        <authorList>
            <person name="Cho G.-S."/>
            <person name="Stein M."/>
            <person name="Lee W."/>
            <person name="Suh S.H."/>
            <person name="Franz C.M.A.P."/>
        </authorList>
    </citation>
    <scope>NUCLEOTIDE SEQUENCE [LARGE SCALE GENOMIC DNA]</scope>
    <source>
        <strain evidence="2 3">S16</strain>
    </source>
</reference>
<protein>
    <submittedName>
        <fullName evidence="2">Invasin protein AfaD</fullName>
    </submittedName>
</protein>
<proteinExistence type="predicted"/>
<accession>A0A5C7BPL1</accession>
<dbReference type="CDD" id="cd18776">
    <property type="entry name" value="AfaD-like"/>
    <property type="match status" value="1"/>
</dbReference>
<dbReference type="Gene3D" id="2.60.40.1570">
    <property type="entry name" value="Dr adhesin"/>
    <property type="match status" value="1"/>
</dbReference>
<dbReference type="InterPro" id="IPR037028">
    <property type="entry name" value="Dr_adhesin_sf"/>
</dbReference>
<dbReference type="InterPro" id="IPR008966">
    <property type="entry name" value="Adhesion_dom_sf"/>
</dbReference>